<evidence type="ECO:0000313" key="4">
    <source>
        <dbReference type="WBParaSite" id="Csp11.Scaffold630.g17579.t1"/>
    </source>
</evidence>
<dbReference type="InterPro" id="IPR002593">
    <property type="entry name" value="DX"/>
</dbReference>
<sequence length="261" mass="30225">MNEDYHYSENRDVKLNMIAKVLELFVNQIIVVQTVSFVKIFKCVKCSENSNELFLVHSAPNKPLRPPSHFYASNFSCVPGKPIPAGFQFAYCSNISRTISYVGVVNKCGNIQHITKHSKCKTDSDCFPGNICVWIVDEGTCFRNPEDCYKSTWYYVAIVSCFMSFVTMLLYFLTRTFYEHPEKVNEYLPHMSLFTYDITEKAKYEAFNIYGTEGMDIHQINAIVRNGTEKAWEEDEKSMDKPAFEHILVKLFRVSYSTIIF</sequence>
<dbReference type="AlphaFoldDB" id="A0A1I7UMX6"/>
<dbReference type="PANTHER" id="PTHR36157">
    <property type="entry name" value="PROTEIN CBG12671-RELATED"/>
    <property type="match status" value="1"/>
</dbReference>
<keyword evidence="3" id="KW-1185">Reference proteome</keyword>
<feature type="domain" description="Domain of unknown function DX" evidence="2">
    <location>
        <begin position="71"/>
        <end position="145"/>
    </location>
</feature>
<evidence type="ECO:0000256" key="1">
    <source>
        <dbReference type="SAM" id="Phobius"/>
    </source>
</evidence>
<dbReference type="PANTHER" id="PTHR36157:SF1">
    <property type="entry name" value="DOMAIN OF UNKNOWN FUNCTION DX DOMAIN-CONTAINING PROTEIN"/>
    <property type="match status" value="1"/>
</dbReference>
<dbReference type="eggNOG" id="ENOG502TH0H">
    <property type="taxonomic scope" value="Eukaryota"/>
</dbReference>
<dbReference type="Pfam" id="PF01666">
    <property type="entry name" value="DX"/>
    <property type="match status" value="1"/>
</dbReference>
<reference evidence="4" key="1">
    <citation type="submission" date="2016-11" db="UniProtKB">
        <authorList>
            <consortium name="WormBaseParasite"/>
        </authorList>
    </citation>
    <scope>IDENTIFICATION</scope>
</reference>
<keyword evidence="1" id="KW-0812">Transmembrane</keyword>
<keyword evidence="1" id="KW-1133">Transmembrane helix</keyword>
<feature type="transmembrane region" description="Helical" evidence="1">
    <location>
        <begin position="153"/>
        <end position="173"/>
    </location>
</feature>
<evidence type="ECO:0000259" key="2">
    <source>
        <dbReference type="Pfam" id="PF01666"/>
    </source>
</evidence>
<protein>
    <submittedName>
        <fullName evidence="4">DX domain-containing protein</fullName>
    </submittedName>
</protein>
<dbReference type="Proteomes" id="UP000095282">
    <property type="component" value="Unplaced"/>
</dbReference>
<accession>A0A1I7UMX6</accession>
<dbReference type="WBParaSite" id="Csp11.Scaffold630.g17579.t1">
    <property type="protein sequence ID" value="Csp11.Scaffold630.g17579.t1"/>
    <property type="gene ID" value="Csp11.Scaffold630.g17579"/>
</dbReference>
<name>A0A1I7UMX6_9PELO</name>
<proteinExistence type="predicted"/>
<evidence type="ECO:0000313" key="3">
    <source>
        <dbReference type="Proteomes" id="UP000095282"/>
    </source>
</evidence>
<keyword evidence="1" id="KW-0472">Membrane</keyword>
<organism evidence="3 4">
    <name type="scientific">Caenorhabditis tropicalis</name>
    <dbReference type="NCBI Taxonomy" id="1561998"/>
    <lineage>
        <taxon>Eukaryota</taxon>
        <taxon>Metazoa</taxon>
        <taxon>Ecdysozoa</taxon>
        <taxon>Nematoda</taxon>
        <taxon>Chromadorea</taxon>
        <taxon>Rhabditida</taxon>
        <taxon>Rhabditina</taxon>
        <taxon>Rhabditomorpha</taxon>
        <taxon>Rhabditoidea</taxon>
        <taxon>Rhabditidae</taxon>
        <taxon>Peloderinae</taxon>
        <taxon>Caenorhabditis</taxon>
    </lineage>
</organism>